<organism evidence="2 3">
    <name type="scientific">Gongylonema pulchrum</name>
    <dbReference type="NCBI Taxonomy" id="637853"/>
    <lineage>
        <taxon>Eukaryota</taxon>
        <taxon>Metazoa</taxon>
        <taxon>Ecdysozoa</taxon>
        <taxon>Nematoda</taxon>
        <taxon>Chromadorea</taxon>
        <taxon>Rhabditida</taxon>
        <taxon>Spirurina</taxon>
        <taxon>Spiruromorpha</taxon>
        <taxon>Spiruroidea</taxon>
        <taxon>Gongylonematidae</taxon>
        <taxon>Gongylonema</taxon>
    </lineage>
</organism>
<accession>A0A3P7M5M1</accession>
<dbReference type="PANTHER" id="PTHR31640">
    <property type="entry name" value="TRANSMEMBRANE PROTEIN KIAA1109"/>
    <property type="match status" value="1"/>
</dbReference>
<dbReference type="EMBL" id="UYRT01078530">
    <property type="protein sequence ID" value="VDN18723.1"/>
    <property type="molecule type" value="Genomic_DNA"/>
</dbReference>
<dbReference type="GO" id="GO:0098793">
    <property type="term" value="C:presynapse"/>
    <property type="evidence" value="ECO:0007669"/>
    <property type="project" value="GOC"/>
</dbReference>
<protein>
    <submittedName>
        <fullName evidence="2">Uncharacterized protein</fullName>
    </submittedName>
</protein>
<proteinExistence type="predicted"/>
<evidence type="ECO:0000313" key="3">
    <source>
        <dbReference type="Proteomes" id="UP000271098"/>
    </source>
</evidence>
<dbReference type="AlphaFoldDB" id="A0A3P7M5M1"/>
<gene>
    <name evidence="2" type="ORF">GPUH_LOCUS11398</name>
</gene>
<dbReference type="PANTHER" id="PTHR31640:SF1">
    <property type="entry name" value="BRIDGE-LIKE LIPID TRANSFER PROTEIN FAMILY MEMBER 1"/>
    <property type="match status" value="1"/>
</dbReference>
<reference evidence="2 3" key="1">
    <citation type="submission" date="2018-11" db="EMBL/GenBank/DDBJ databases">
        <authorList>
            <consortium name="Pathogen Informatics"/>
        </authorList>
    </citation>
    <scope>NUCLEOTIDE SEQUENCE [LARGE SCALE GENOMIC DNA]</scope>
</reference>
<dbReference type="OrthoDB" id="10051416at2759"/>
<evidence type="ECO:0000313" key="2">
    <source>
        <dbReference type="EMBL" id="VDN18723.1"/>
    </source>
</evidence>
<dbReference type="Proteomes" id="UP000271098">
    <property type="component" value="Unassembled WGS sequence"/>
</dbReference>
<evidence type="ECO:0000256" key="1">
    <source>
        <dbReference type="SAM" id="MobiDB-lite"/>
    </source>
</evidence>
<feature type="compositionally biased region" description="Basic and acidic residues" evidence="1">
    <location>
        <begin position="75"/>
        <end position="88"/>
    </location>
</feature>
<sequence>MPALDLVLTSNQKVPVTCTALRNINANVLCSVICEFHYALGVQTDFTTQANFLPELLLSYLPKQKESQPVGALSSKEKSTEKSENEEEDQRKYVCTEWKVDPKIRFIDKVNENEEEDQRKYVCTEWKVDPKIRFIDKVKWDPPIFDHRRTIPKVVQRHFFDQCDLFASKALLCIVKIAKEASLKSDSSVDYLSETR</sequence>
<dbReference type="InterPro" id="IPR033616">
    <property type="entry name" value="BLTP1"/>
</dbReference>
<feature type="region of interest" description="Disordered" evidence="1">
    <location>
        <begin position="69"/>
        <end position="88"/>
    </location>
</feature>
<keyword evidence="3" id="KW-1185">Reference proteome</keyword>
<dbReference type="GO" id="GO:0048488">
    <property type="term" value="P:synaptic vesicle endocytosis"/>
    <property type="evidence" value="ECO:0007669"/>
    <property type="project" value="TreeGrafter"/>
</dbReference>
<name>A0A3P7M5M1_9BILA</name>